<reference evidence="1" key="2">
    <citation type="journal article" date="2010" name="Science">
        <title>The genome of the Western clawed frog Xenopus tropicalis.</title>
        <authorList>
            <person name="Hellsten U."/>
            <person name="Harland R.M."/>
            <person name="Gilchrist M.J."/>
            <person name="Hendrix D."/>
            <person name="Jurka J."/>
            <person name="Kapitonov V."/>
            <person name="Ovcharenko I."/>
            <person name="Putnam N.H."/>
            <person name="Shu S."/>
            <person name="Taher L."/>
            <person name="Blitz I.L."/>
            <person name="Blumberg B."/>
            <person name="Dichmann D.S."/>
            <person name="Dubchak I."/>
            <person name="Amaya E."/>
            <person name="Detter J.C."/>
            <person name="Fletcher R."/>
            <person name="Gerhard D.S."/>
            <person name="Goodstein D."/>
            <person name="Graves T."/>
            <person name="Grigoriev I.V."/>
            <person name="Grimwood J."/>
            <person name="Kawashima T."/>
            <person name="Lindquist E."/>
            <person name="Lucas S.M."/>
            <person name="Mead P.E."/>
            <person name="Mitros T."/>
            <person name="Ogino H."/>
            <person name="Ohta Y."/>
            <person name="Poliakov A.V."/>
            <person name="Pollet N."/>
            <person name="Robert J."/>
            <person name="Salamov A."/>
            <person name="Sater A.K."/>
            <person name="Schmutz J."/>
            <person name="Terry A."/>
            <person name="Vize P.D."/>
            <person name="Warren W.C."/>
            <person name="Wells D."/>
            <person name="Wills A."/>
            <person name="Wilson R.K."/>
            <person name="Zimmerman L.B."/>
            <person name="Zorn A.M."/>
            <person name="Grainger R."/>
            <person name="Grammer T."/>
            <person name="Khokha M.K."/>
            <person name="Richardson P.M."/>
            <person name="Rokhsar D.S."/>
        </authorList>
    </citation>
    <scope>NUCLEOTIDE SEQUENCE [LARGE SCALE GENOMIC DNA]</scope>
    <source>
        <strain evidence="1">Nigerian</strain>
    </source>
</reference>
<accession>A0A1B8YAS0</accession>
<organism evidence="1">
    <name type="scientific">Xenopus tropicalis</name>
    <name type="common">Western clawed frog</name>
    <name type="synonym">Silurana tropicalis</name>
    <dbReference type="NCBI Taxonomy" id="8364"/>
    <lineage>
        <taxon>Eukaryota</taxon>
        <taxon>Metazoa</taxon>
        <taxon>Chordata</taxon>
        <taxon>Craniata</taxon>
        <taxon>Vertebrata</taxon>
        <taxon>Euteleostomi</taxon>
        <taxon>Amphibia</taxon>
        <taxon>Batrachia</taxon>
        <taxon>Anura</taxon>
        <taxon>Pipoidea</taxon>
        <taxon>Pipidae</taxon>
        <taxon>Xenopodinae</taxon>
        <taxon>Xenopus</taxon>
        <taxon>Silurana</taxon>
    </lineage>
</organism>
<dbReference type="AlphaFoldDB" id="A0A1B8YAS0"/>
<reference evidence="1" key="3">
    <citation type="submission" date="2016-05" db="EMBL/GenBank/DDBJ databases">
        <title>WGS assembly of Xenopus tropicalis.</title>
        <authorList>
            <person name="Sessions A."/>
            <person name="Jenkins J."/>
            <person name="Mitros T."/>
            <person name="Lyons J.T."/>
            <person name="Dichmann D.S."/>
            <person name="Robert J."/>
            <person name="Harland R.M."/>
            <person name="Rokhsar D.S."/>
        </authorList>
    </citation>
    <scope>NUCLEOTIDE SEQUENCE</scope>
    <source>
        <strain evidence="1">Nigerian</strain>
    </source>
</reference>
<protein>
    <submittedName>
        <fullName evidence="1">Uncharacterized protein</fullName>
    </submittedName>
</protein>
<evidence type="ECO:0000313" key="1">
    <source>
        <dbReference type="EMBL" id="OCA20091.1"/>
    </source>
</evidence>
<dbReference type="EMBL" id="KV460358">
    <property type="protein sequence ID" value="OCA20091.1"/>
    <property type="molecule type" value="Genomic_DNA"/>
</dbReference>
<gene>
    <name evidence="1" type="ORF">XENTR_v90026317mg</name>
</gene>
<proteinExistence type="predicted"/>
<name>A0A1B8YAS0_XENTR</name>
<reference evidence="1" key="1">
    <citation type="submission" date="2009-11" db="EMBL/GenBank/DDBJ databases">
        <authorList>
            <consortium name="US DOE Joint Genome Institute (JGI-PGF)"/>
            <person name="Ottilar R."/>
            <person name="Schmutz J."/>
            <person name="Salamov A."/>
            <person name="Cheng J.F."/>
            <person name="Lucas S."/>
            <person name="Pitluck S."/>
            <person name="Gundlach H."/>
            <person name="Guo Y."/>
            <person name="Haberer G."/>
            <person name="Nasrallah J."/>
            <person name="Mayer K.F.X."/>
            <person name="van de Peer Y."/>
            <person name="Weigel D."/>
            <person name="Grigoriev I.V."/>
        </authorList>
    </citation>
    <scope>NUCLEOTIDE SEQUENCE</scope>
    <source>
        <strain evidence="1">Nigerian</strain>
    </source>
</reference>
<sequence>MIGIRGNRGPPPNSIKTMPRALYWACCSGRRRRQFCHEAVTSVTFIIFYPHVIEIISDNKHDNNL</sequence>